<evidence type="ECO:0000256" key="2">
    <source>
        <dbReference type="ARBA" id="ARBA00022649"/>
    </source>
</evidence>
<gene>
    <name evidence="11" type="ORF">NC998_23115</name>
</gene>
<evidence type="ECO:0000256" key="3">
    <source>
        <dbReference type="ARBA" id="ARBA00022679"/>
    </source>
</evidence>
<dbReference type="Gene3D" id="3.30.460.10">
    <property type="entry name" value="Beta Polymerase, domain 2"/>
    <property type="match status" value="1"/>
</dbReference>
<dbReference type="InterPro" id="IPR052038">
    <property type="entry name" value="Type-VII_TA_antitoxin"/>
</dbReference>
<name>A0ABV0JDZ7_9CYAN</name>
<reference evidence="11 12" key="1">
    <citation type="submission" date="2022-04" db="EMBL/GenBank/DDBJ databases">
        <title>Positive selection, recombination, and allopatry shape intraspecific diversity of widespread and dominant cyanobacteria.</title>
        <authorList>
            <person name="Wei J."/>
            <person name="Shu W."/>
            <person name="Hu C."/>
        </authorList>
    </citation>
    <scope>NUCLEOTIDE SEQUENCE [LARGE SCALE GENOMIC DNA]</scope>
    <source>
        <strain evidence="11 12">GB2-A4</strain>
    </source>
</reference>
<evidence type="ECO:0000256" key="4">
    <source>
        <dbReference type="ARBA" id="ARBA00022695"/>
    </source>
</evidence>
<organism evidence="11 12">
    <name type="scientific">Trichocoleus desertorum GB2-A4</name>
    <dbReference type="NCBI Taxonomy" id="2933944"/>
    <lineage>
        <taxon>Bacteria</taxon>
        <taxon>Bacillati</taxon>
        <taxon>Cyanobacteriota</taxon>
        <taxon>Cyanophyceae</taxon>
        <taxon>Leptolyngbyales</taxon>
        <taxon>Trichocoleusaceae</taxon>
        <taxon>Trichocoleus</taxon>
    </lineage>
</organism>
<dbReference type="SUPFAM" id="SSF81301">
    <property type="entry name" value="Nucleotidyltransferase"/>
    <property type="match status" value="1"/>
</dbReference>
<sequence length="111" mass="13369">MYNLDLDLQQIIRDRLHISLSDIEAYCQRWQITEFALFGSVLRDDFRSDSDVDVLITFAPSRRWSLFDLMEMQRELETAFERKVDLVQKKELKNPYRRANILKTHRVVYAN</sequence>
<keyword evidence="8" id="KW-0460">Magnesium</keyword>
<dbReference type="RefSeq" id="WP_190442622.1">
    <property type="nucleotide sequence ID" value="NZ_JAMPKM010000018.1"/>
</dbReference>
<proteinExistence type="inferred from homology"/>
<evidence type="ECO:0000256" key="8">
    <source>
        <dbReference type="ARBA" id="ARBA00022842"/>
    </source>
</evidence>
<keyword evidence="2" id="KW-1277">Toxin-antitoxin system</keyword>
<dbReference type="PANTHER" id="PTHR33571">
    <property type="entry name" value="SSL8005 PROTEIN"/>
    <property type="match status" value="1"/>
</dbReference>
<evidence type="ECO:0000256" key="5">
    <source>
        <dbReference type="ARBA" id="ARBA00022723"/>
    </source>
</evidence>
<evidence type="ECO:0000256" key="7">
    <source>
        <dbReference type="ARBA" id="ARBA00022840"/>
    </source>
</evidence>
<comment type="cofactor">
    <cofactor evidence="1">
        <name>Mg(2+)</name>
        <dbReference type="ChEBI" id="CHEBI:18420"/>
    </cofactor>
</comment>
<accession>A0ABV0JDZ7</accession>
<evidence type="ECO:0000256" key="9">
    <source>
        <dbReference type="ARBA" id="ARBA00038276"/>
    </source>
</evidence>
<dbReference type="InterPro" id="IPR043519">
    <property type="entry name" value="NT_sf"/>
</dbReference>
<feature type="domain" description="Polymerase nucleotidyl transferase" evidence="10">
    <location>
        <begin position="24"/>
        <end position="106"/>
    </location>
</feature>
<comment type="similarity">
    <text evidence="9">Belongs to the MntA antitoxin family.</text>
</comment>
<keyword evidence="3" id="KW-0808">Transferase</keyword>
<protein>
    <submittedName>
        <fullName evidence="11">Nucleotidyltransferase domain-containing protein</fullName>
    </submittedName>
</protein>
<dbReference type="Proteomes" id="UP001464891">
    <property type="component" value="Unassembled WGS sequence"/>
</dbReference>
<evidence type="ECO:0000256" key="6">
    <source>
        <dbReference type="ARBA" id="ARBA00022741"/>
    </source>
</evidence>
<keyword evidence="7" id="KW-0067">ATP-binding</keyword>
<evidence type="ECO:0000313" key="12">
    <source>
        <dbReference type="Proteomes" id="UP001464891"/>
    </source>
</evidence>
<dbReference type="CDD" id="cd05403">
    <property type="entry name" value="NT_KNTase_like"/>
    <property type="match status" value="1"/>
</dbReference>
<dbReference type="InterPro" id="IPR002934">
    <property type="entry name" value="Polymerase_NTP_transf_dom"/>
</dbReference>
<keyword evidence="12" id="KW-1185">Reference proteome</keyword>
<evidence type="ECO:0000256" key="1">
    <source>
        <dbReference type="ARBA" id="ARBA00001946"/>
    </source>
</evidence>
<evidence type="ECO:0000259" key="10">
    <source>
        <dbReference type="Pfam" id="PF01909"/>
    </source>
</evidence>
<dbReference type="EMBL" id="JAMPKM010000018">
    <property type="protein sequence ID" value="MEP0820000.1"/>
    <property type="molecule type" value="Genomic_DNA"/>
</dbReference>
<keyword evidence="6" id="KW-0547">Nucleotide-binding</keyword>
<evidence type="ECO:0000313" key="11">
    <source>
        <dbReference type="EMBL" id="MEP0820000.1"/>
    </source>
</evidence>
<comment type="caution">
    <text evidence="11">The sequence shown here is derived from an EMBL/GenBank/DDBJ whole genome shotgun (WGS) entry which is preliminary data.</text>
</comment>
<keyword evidence="4" id="KW-0548">Nucleotidyltransferase</keyword>
<dbReference type="PANTHER" id="PTHR33571:SF12">
    <property type="entry name" value="BSL3053 PROTEIN"/>
    <property type="match status" value="1"/>
</dbReference>
<keyword evidence="5" id="KW-0479">Metal-binding</keyword>
<dbReference type="Pfam" id="PF01909">
    <property type="entry name" value="NTP_transf_2"/>
    <property type="match status" value="1"/>
</dbReference>